<keyword evidence="3" id="KW-1185">Reference proteome</keyword>
<dbReference type="PROSITE" id="PS50164">
    <property type="entry name" value="GIY_YIG"/>
    <property type="match status" value="1"/>
</dbReference>
<dbReference type="SUPFAM" id="SSF82771">
    <property type="entry name" value="GIY-YIG endonuclease"/>
    <property type="match status" value="1"/>
</dbReference>
<reference evidence="2 3" key="1">
    <citation type="submission" date="2017-12" db="EMBL/GenBank/DDBJ databases">
        <title>Complete genome sequence of Spiroplasma monobiae MQ-1 (ATCC 33825).</title>
        <authorList>
            <person name="Tsai Y.-M."/>
            <person name="Lo W.-S."/>
            <person name="Wu P.-S."/>
            <person name="Cho S.-T."/>
            <person name="Kuo C.-H."/>
        </authorList>
    </citation>
    <scope>NUCLEOTIDE SEQUENCE [LARGE SCALE GENOMIC DNA]</scope>
    <source>
        <strain evidence="2 3">MQ-1</strain>
    </source>
</reference>
<dbReference type="InterPro" id="IPR035901">
    <property type="entry name" value="GIY-YIG_endonuc_sf"/>
</dbReference>
<organism evidence="2 3">
    <name type="scientific">Spiroplasma monobiae MQ-1</name>
    <dbReference type="NCBI Taxonomy" id="1336748"/>
    <lineage>
        <taxon>Bacteria</taxon>
        <taxon>Bacillati</taxon>
        <taxon>Mycoplasmatota</taxon>
        <taxon>Mollicutes</taxon>
        <taxon>Entomoplasmatales</taxon>
        <taxon>Spiroplasmataceae</taxon>
        <taxon>Spiroplasma</taxon>
    </lineage>
</organism>
<feature type="domain" description="GIY-YIG" evidence="1">
    <location>
        <begin position="54"/>
        <end position="143"/>
    </location>
</feature>
<dbReference type="AlphaFoldDB" id="A0A2K9LVE5"/>
<evidence type="ECO:0000313" key="2">
    <source>
        <dbReference type="EMBL" id="AUM63008.1"/>
    </source>
</evidence>
<dbReference type="EMBL" id="CP025543">
    <property type="protein sequence ID" value="AUM63008.1"/>
    <property type="molecule type" value="Genomic_DNA"/>
</dbReference>
<dbReference type="InterPro" id="IPR000305">
    <property type="entry name" value="GIY-YIG_endonuc"/>
</dbReference>
<protein>
    <recommendedName>
        <fullName evidence="1">GIY-YIG domain-containing protein</fullName>
    </recommendedName>
</protein>
<name>A0A2K9LVE5_SPISQ</name>
<accession>A0A2K9LVE5</accession>
<gene>
    <name evidence="2" type="ORF">SMONO_v1c07590</name>
</gene>
<dbReference type="Proteomes" id="UP000234790">
    <property type="component" value="Chromosome"/>
</dbReference>
<proteinExistence type="predicted"/>
<dbReference type="RefSeq" id="WP_101781044.1">
    <property type="nucleotide sequence ID" value="NZ_CP025543.1"/>
</dbReference>
<dbReference type="Pfam" id="PF01541">
    <property type="entry name" value="GIY-YIG"/>
    <property type="match status" value="1"/>
</dbReference>
<sequence>MELSNQFKLVNKIKNSRDPRVKSFSEDYLMHRISKFLKTRTVLNLEDIRQIKDRVAGTYLLYSISNGKLKFCYIGESTNVFERFKQHINGFLRGKDSLYSKMRKKIKDIKEISFVVLDEIEDQNNRLKKETYYIYTMKSKFFSLNSKLANRRLRCPSGHGMVRTFMTYDKNAKDLKLIIYGKCRNKICKMTFVIN</sequence>
<dbReference type="KEGG" id="smoo:SMONO_v1c07590"/>
<evidence type="ECO:0000259" key="1">
    <source>
        <dbReference type="PROSITE" id="PS50164"/>
    </source>
</evidence>
<dbReference type="OrthoDB" id="389314at2"/>
<evidence type="ECO:0000313" key="3">
    <source>
        <dbReference type="Proteomes" id="UP000234790"/>
    </source>
</evidence>
<dbReference type="Gene3D" id="3.40.1440.10">
    <property type="entry name" value="GIY-YIG endonuclease"/>
    <property type="match status" value="1"/>
</dbReference>